<keyword evidence="7" id="KW-1185">Reference proteome</keyword>
<dbReference type="InterPro" id="IPR013563">
    <property type="entry name" value="Oligopep_ABC_C"/>
</dbReference>
<evidence type="ECO:0000313" key="7">
    <source>
        <dbReference type="Proteomes" id="UP000580856"/>
    </source>
</evidence>
<dbReference type="GO" id="GO:0005524">
    <property type="term" value="F:ATP binding"/>
    <property type="evidence" value="ECO:0007669"/>
    <property type="project" value="UniProtKB-KW"/>
</dbReference>
<evidence type="ECO:0000313" key="6">
    <source>
        <dbReference type="EMBL" id="NJB66675.1"/>
    </source>
</evidence>
<dbReference type="Proteomes" id="UP000580856">
    <property type="component" value="Unassembled WGS sequence"/>
</dbReference>
<dbReference type="PANTHER" id="PTHR43776">
    <property type="entry name" value="TRANSPORT ATP-BINDING PROTEIN"/>
    <property type="match status" value="1"/>
</dbReference>
<dbReference type="InterPro" id="IPR003593">
    <property type="entry name" value="AAA+_ATPase"/>
</dbReference>
<organism evidence="6 7">
    <name type="scientific">Desulfobaculum xiamenense</name>
    <dbReference type="NCBI Taxonomy" id="995050"/>
    <lineage>
        <taxon>Bacteria</taxon>
        <taxon>Pseudomonadati</taxon>
        <taxon>Thermodesulfobacteriota</taxon>
        <taxon>Desulfovibrionia</taxon>
        <taxon>Desulfovibrionales</taxon>
        <taxon>Desulfovibrionaceae</taxon>
        <taxon>Desulfobaculum</taxon>
    </lineage>
</organism>
<dbReference type="InterPro" id="IPR050319">
    <property type="entry name" value="ABC_transp_ATP-bind"/>
</dbReference>
<dbReference type="Gene3D" id="3.40.50.300">
    <property type="entry name" value="P-loop containing nucleotide triphosphate hydrolases"/>
    <property type="match status" value="2"/>
</dbReference>
<dbReference type="Pfam" id="PF00005">
    <property type="entry name" value="ABC_tran"/>
    <property type="match status" value="2"/>
</dbReference>
<dbReference type="InterPro" id="IPR003439">
    <property type="entry name" value="ABC_transporter-like_ATP-bd"/>
</dbReference>
<dbReference type="PANTHER" id="PTHR43776:SF7">
    <property type="entry name" value="D,D-DIPEPTIDE TRANSPORT ATP-BINDING PROTEIN DDPF-RELATED"/>
    <property type="match status" value="1"/>
</dbReference>
<dbReference type="PROSITE" id="PS00211">
    <property type="entry name" value="ABC_TRANSPORTER_1"/>
    <property type="match status" value="2"/>
</dbReference>
<dbReference type="GO" id="GO:0015833">
    <property type="term" value="P:peptide transport"/>
    <property type="evidence" value="ECO:0007669"/>
    <property type="project" value="InterPro"/>
</dbReference>
<keyword evidence="4 6" id="KW-0067">ATP-binding</keyword>
<protein>
    <submittedName>
        <fullName evidence="6">Microcin C transport system ATP-binding protein</fullName>
    </submittedName>
</protein>
<keyword evidence="3" id="KW-0547">Nucleotide-binding</keyword>
<dbReference type="InterPro" id="IPR027417">
    <property type="entry name" value="P-loop_NTPase"/>
</dbReference>
<comment type="caution">
    <text evidence="6">The sequence shown here is derived from an EMBL/GenBank/DDBJ whole genome shotgun (WGS) entry which is preliminary data.</text>
</comment>
<comment type="similarity">
    <text evidence="1">Belongs to the ABC transporter superfamily.</text>
</comment>
<proteinExistence type="inferred from homology"/>
<evidence type="ECO:0000256" key="2">
    <source>
        <dbReference type="ARBA" id="ARBA00022448"/>
    </source>
</evidence>
<name>A0A846QMM2_9BACT</name>
<dbReference type="NCBIfam" id="NF007739">
    <property type="entry name" value="PRK10419.1"/>
    <property type="match status" value="2"/>
</dbReference>
<dbReference type="RefSeq" id="WP_167939792.1">
    <property type="nucleotide sequence ID" value="NZ_JAATJA010000001.1"/>
</dbReference>
<dbReference type="SUPFAM" id="SSF52540">
    <property type="entry name" value="P-loop containing nucleoside triphosphate hydrolases"/>
    <property type="match status" value="2"/>
</dbReference>
<dbReference type="AlphaFoldDB" id="A0A846QMM2"/>
<dbReference type="SMART" id="SM00382">
    <property type="entry name" value="AAA"/>
    <property type="match status" value="2"/>
</dbReference>
<dbReference type="CDD" id="cd03257">
    <property type="entry name" value="ABC_NikE_OppD_transporters"/>
    <property type="match status" value="2"/>
</dbReference>
<feature type="domain" description="ABC transporter" evidence="5">
    <location>
        <begin position="283"/>
        <end position="521"/>
    </location>
</feature>
<dbReference type="GO" id="GO:0055085">
    <property type="term" value="P:transmembrane transport"/>
    <property type="evidence" value="ECO:0007669"/>
    <property type="project" value="UniProtKB-ARBA"/>
</dbReference>
<sequence length="539" mass="59118">MKHSSILSVRGLGVRFGRSVAVDDVSLDVLPGETMALVGESGSGKSVTARAVMGLLPPQARVVSGAVSLDGVDVLSASAAELRRLRGGVAAMVFQEPRPSLNPLHTVEKLIGETLRWQKGLAGAAARSRMLELLDMVGMDQPRNYLTAYPHELSGGQCQRVMIASALAGEPKLLIADEPTTALDVTVQRQILDLMADLTRRLSMSVLLISHDLGLVHHYADRAYVMRHGRVMEEGGVDRLFTAPRHEYTRSLVSAGAQGAPAVLGSEPEPILDVRDLKVWFPVRKGLLRRTAGHVKAVDGVSFQLRRGECLGLVGESGSGKTTLGMAVLRLLRGQGRVRFRGEELTALAERDMRPLRRRLQVVFQDPFGSLSPRMCVEDIVAEGLFAHGHPTHEEATRRVCTALDEVGLDPALRHRYPHEFSGGQRQRIAIARALVLRPELLVLDEPTSSLDRSVQFQVIDLLRDLQCQRGLGYLFITHDLHLTQAFCHRVLVMRDGRIVESGATREVFANPRHQYTRTLVDAAAVCGGFDELQSRRTA</sequence>
<keyword evidence="2" id="KW-0813">Transport</keyword>
<dbReference type="PROSITE" id="PS50893">
    <property type="entry name" value="ABC_TRANSPORTER_2"/>
    <property type="match status" value="2"/>
</dbReference>
<dbReference type="EMBL" id="JAATJA010000001">
    <property type="protein sequence ID" value="NJB66675.1"/>
    <property type="molecule type" value="Genomic_DNA"/>
</dbReference>
<dbReference type="GO" id="GO:0016887">
    <property type="term" value="F:ATP hydrolysis activity"/>
    <property type="evidence" value="ECO:0007669"/>
    <property type="project" value="InterPro"/>
</dbReference>
<evidence type="ECO:0000256" key="3">
    <source>
        <dbReference type="ARBA" id="ARBA00022741"/>
    </source>
</evidence>
<reference evidence="6 7" key="1">
    <citation type="submission" date="2020-03" db="EMBL/GenBank/DDBJ databases">
        <title>Genomic Encyclopedia of Type Strains, Phase IV (KMG-IV): sequencing the most valuable type-strain genomes for metagenomic binning, comparative biology and taxonomic classification.</title>
        <authorList>
            <person name="Goeker M."/>
        </authorList>
    </citation>
    <scope>NUCLEOTIDE SEQUENCE [LARGE SCALE GENOMIC DNA]</scope>
    <source>
        <strain evidence="6 7">DSM 24233</strain>
    </source>
</reference>
<dbReference type="InterPro" id="IPR017871">
    <property type="entry name" value="ABC_transporter-like_CS"/>
</dbReference>
<dbReference type="Pfam" id="PF08352">
    <property type="entry name" value="oligo_HPY"/>
    <property type="match status" value="2"/>
</dbReference>
<dbReference type="FunFam" id="3.40.50.300:FF:000016">
    <property type="entry name" value="Oligopeptide ABC transporter ATP-binding component"/>
    <property type="match status" value="2"/>
</dbReference>
<accession>A0A846QMM2</accession>
<evidence type="ECO:0000259" key="5">
    <source>
        <dbReference type="PROSITE" id="PS50893"/>
    </source>
</evidence>
<feature type="domain" description="ABC transporter" evidence="5">
    <location>
        <begin position="7"/>
        <end position="253"/>
    </location>
</feature>
<dbReference type="NCBIfam" id="NF008453">
    <property type="entry name" value="PRK11308.1"/>
    <property type="match status" value="2"/>
</dbReference>
<evidence type="ECO:0000256" key="1">
    <source>
        <dbReference type="ARBA" id="ARBA00005417"/>
    </source>
</evidence>
<gene>
    <name evidence="6" type="ORF">GGQ74_000315</name>
</gene>
<evidence type="ECO:0000256" key="4">
    <source>
        <dbReference type="ARBA" id="ARBA00022840"/>
    </source>
</evidence>